<evidence type="ECO:0000313" key="3">
    <source>
        <dbReference type="Proteomes" id="UP000613840"/>
    </source>
</evidence>
<dbReference type="EMBL" id="BMMZ01000005">
    <property type="protein sequence ID" value="GGL65378.1"/>
    <property type="molecule type" value="Genomic_DNA"/>
</dbReference>
<dbReference type="SUPFAM" id="SSF55729">
    <property type="entry name" value="Acyl-CoA N-acyltransferases (Nat)"/>
    <property type="match status" value="1"/>
</dbReference>
<sequence>MTGSASESRLDLLQAEISVIWGPTRRAPEAPPSVVIGQADEELIIQVRDDLDPGLADEVLRIATEQGLPDGSTAIVRTLEPSLGTIEATVGPGYDARHPADQPDPVIGRLISSAVVDPAVDGLRIPITWEDDDWVDLLSGAYGPWAMVIDGNRVLSICHSARLAPEGVEAGTWTVDDARGRGLAAAATSAWARACRALPGFVFYSTDINNRASQRVAARLGLPLIGQLWKFRAAAEGDGPLQSRLWTLSRVRS</sequence>
<protein>
    <submittedName>
        <fullName evidence="2">GNAT family acetyltransferase</fullName>
    </submittedName>
</protein>
<dbReference type="Proteomes" id="UP000613840">
    <property type="component" value="Unassembled WGS sequence"/>
</dbReference>
<dbReference type="Gene3D" id="3.40.630.30">
    <property type="match status" value="1"/>
</dbReference>
<name>A0A917SA57_9ACTN</name>
<dbReference type="Pfam" id="PF13302">
    <property type="entry name" value="Acetyltransf_3"/>
    <property type="match status" value="1"/>
</dbReference>
<feature type="domain" description="N-acetyltransferase" evidence="1">
    <location>
        <begin position="140"/>
        <end position="222"/>
    </location>
</feature>
<comment type="caution">
    <text evidence="2">The sequence shown here is derived from an EMBL/GenBank/DDBJ whole genome shotgun (WGS) entry which is preliminary data.</text>
</comment>
<proteinExistence type="predicted"/>
<reference evidence="2" key="1">
    <citation type="journal article" date="2014" name="Int. J. Syst. Evol. Microbiol.">
        <title>Complete genome sequence of Corynebacterium casei LMG S-19264T (=DSM 44701T), isolated from a smear-ripened cheese.</title>
        <authorList>
            <consortium name="US DOE Joint Genome Institute (JGI-PGF)"/>
            <person name="Walter F."/>
            <person name="Albersmeier A."/>
            <person name="Kalinowski J."/>
            <person name="Ruckert C."/>
        </authorList>
    </citation>
    <scope>NUCLEOTIDE SEQUENCE</scope>
    <source>
        <strain evidence="2">CGMCC 4.7306</strain>
    </source>
</reference>
<organism evidence="2 3">
    <name type="scientific">Microlunatus endophyticus</name>
    <dbReference type="NCBI Taxonomy" id="1716077"/>
    <lineage>
        <taxon>Bacteria</taxon>
        <taxon>Bacillati</taxon>
        <taxon>Actinomycetota</taxon>
        <taxon>Actinomycetes</taxon>
        <taxon>Propionibacteriales</taxon>
        <taxon>Propionibacteriaceae</taxon>
        <taxon>Microlunatus</taxon>
    </lineage>
</organism>
<accession>A0A917SA57</accession>
<dbReference type="AlphaFoldDB" id="A0A917SA57"/>
<evidence type="ECO:0000313" key="2">
    <source>
        <dbReference type="EMBL" id="GGL65378.1"/>
    </source>
</evidence>
<dbReference type="GO" id="GO:0016747">
    <property type="term" value="F:acyltransferase activity, transferring groups other than amino-acyl groups"/>
    <property type="evidence" value="ECO:0007669"/>
    <property type="project" value="InterPro"/>
</dbReference>
<gene>
    <name evidence="2" type="ORF">GCM10011575_24670</name>
</gene>
<dbReference type="RefSeq" id="WP_188895643.1">
    <property type="nucleotide sequence ID" value="NZ_BMMZ01000005.1"/>
</dbReference>
<dbReference type="InterPro" id="IPR016181">
    <property type="entry name" value="Acyl_CoA_acyltransferase"/>
</dbReference>
<evidence type="ECO:0000259" key="1">
    <source>
        <dbReference type="Pfam" id="PF13302"/>
    </source>
</evidence>
<keyword evidence="3" id="KW-1185">Reference proteome</keyword>
<reference evidence="2" key="2">
    <citation type="submission" date="2020-09" db="EMBL/GenBank/DDBJ databases">
        <authorList>
            <person name="Sun Q."/>
            <person name="Zhou Y."/>
        </authorList>
    </citation>
    <scope>NUCLEOTIDE SEQUENCE</scope>
    <source>
        <strain evidence="2">CGMCC 4.7306</strain>
    </source>
</reference>
<dbReference type="InterPro" id="IPR000182">
    <property type="entry name" value="GNAT_dom"/>
</dbReference>